<sequence length="627" mass="70609">MLFLDRERTLLLISLLFKAIILSEVVMSMAPRKTSRIKKGISPIFGTIFFLLIFTAVLATALIFINNQANLYSKGFQLIQQEINMPIVFEYWHNGIEEFATTQPFVITHIILPNGEILNKTILVQGVIPVENLTMGYPWAIIVTSRGTWYNITPVYLPSIVYPDPNVLYSGIPWNVTALNVGLKPNYFAALKGVMLINRTPDTIYAKSNILYETGFTNETIIAYVANDSGTLIIYFYAPLHSVVNVENPYWKYYTLIPSNPLNPIDKAYYFGILQPFNYPYFYQLISTNPDLWLIPSLWYSAIYYKDAGQSIQYPGGGIYFNYSYVNATLGIYIPVNDSVGNIGYLYLPINAFEVTGLSAAVPENVSPPILSGISAKANNIQIINSQYSWIVVPLQSSPPTGRITNAYSVTDTFTLAGYYSNGNNLEPYEVQYIPPYTEFPSTGYGGFVSYFGNNYEYLESFLYSVNDPDYHGSQTVVKVHAPGAHGPIYMNVVQKGMFSFIYYQLYTQELSRVTYYAENGNPDVTYSIVFPTGLYAYANATSDVRMIPAYYDPIQLFALEINFPAGTIQLFGFDQNTGNWILLYESSLSLIGMNFEFVHALPIYVEAPYGTYVTAASFSNQTLTYL</sequence>
<proteinExistence type="predicted"/>
<feature type="transmembrane region" description="Helical" evidence="1">
    <location>
        <begin position="42"/>
        <end position="65"/>
    </location>
</feature>
<keyword evidence="1" id="KW-1133">Transmembrane helix</keyword>
<evidence type="ECO:0000313" key="2">
    <source>
        <dbReference type="EMBL" id="CAH65787.1"/>
    </source>
</evidence>
<dbReference type="AlphaFoldDB" id="Q5DVE5"/>
<feature type="transmembrane region" description="Helical" evidence="1">
    <location>
        <begin position="12"/>
        <end position="30"/>
    </location>
</feature>
<reference evidence="2" key="1">
    <citation type="journal article" date="2005" name="Archaea">
        <title>Novel RepA-MCM proteins encoded in plasmids pTAU4, pORA1 and pTIK4 from Sulfolobus neozealandicus.</title>
        <authorList>
            <person name="Greve B."/>
            <person name="Jensen S."/>
            <person name="Phan H."/>
            <person name="Brugger K."/>
            <person name="Zillig W."/>
            <person name="She Q."/>
            <person name="Garrett R."/>
        </authorList>
    </citation>
    <scope>NUCLEOTIDE SEQUENCE</scope>
    <source>
        <strain evidence="2">4/2</strain>
        <plasmid evidence="2">pTIK4</plasmid>
    </source>
</reference>
<keyword evidence="2" id="KW-0614">Plasmid</keyword>
<organism evidence="2">
    <name type="scientific">Sulfolobus neozealandicus</name>
    <dbReference type="NCBI Taxonomy" id="299422"/>
    <lineage>
        <taxon>Archaea</taxon>
        <taxon>Thermoproteota</taxon>
        <taxon>Thermoprotei</taxon>
        <taxon>Sulfolobales</taxon>
        <taxon>Sulfolobaceae</taxon>
        <taxon>Sulfolobus</taxon>
    </lineage>
</organism>
<name>Q5DVE5_9CREN</name>
<geneLocation type="plasmid" evidence="2">
    <name>pTIK4</name>
</geneLocation>
<protein>
    <submittedName>
        <fullName evidence="2">Uncharacterized protein</fullName>
    </submittedName>
</protein>
<evidence type="ECO:0000256" key="1">
    <source>
        <dbReference type="SAM" id="Phobius"/>
    </source>
</evidence>
<accession>Q5DVE5</accession>
<keyword evidence="1" id="KW-0812">Transmembrane</keyword>
<dbReference type="EMBL" id="AJ852506">
    <property type="protein sequence ID" value="CAH65787.1"/>
    <property type="molecule type" value="Genomic_DNA"/>
</dbReference>
<keyword evidence="1" id="KW-0472">Membrane</keyword>